<dbReference type="AlphaFoldDB" id="A0A1G1Z0K8"/>
<dbReference type="InterPro" id="IPR013324">
    <property type="entry name" value="RNA_pol_sigma_r3/r4-like"/>
</dbReference>
<dbReference type="PANTHER" id="PTHR43133:SF8">
    <property type="entry name" value="RNA POLYMERASE SIGMA FACTOR HI_1459-RELATED"/>
    <property type="match status" value="1"/>
</dbReference>
<evidence type="ECO:0000313" key="8">
    <source>
        <dbReference type="EMBL" id="OGY58173.1"/>
    </source>
</evidence>
<comment type="similarity">
    <text evidence="1">Belongs to the sigma-70 factor family. ECF subfamily.</text>
</comment>
<feature type="domain" description="RNA polymerase sigma-70 region 2" evidence="6">
    <location>
        <begin position="13"/>
        <end position="78"/>
    </location>
</feature>
<evidence type="ECO:0000259" key="6">
    <source>
        <dbReference type="Pfam" id="PF04542"/>
    </source>
</evidence>
<dbReference type="GO" id="GO:0006352">
    <property type="term" value="P:DNA-templated transcription initiation"/>
    <property type="evidence" value="ECO:0007669"/>
    <property type="project" value="InterPro"/>
</dbReference>
<dbReference type="Gene3D" id="1.10.10.10">
    <property type="entry name" value="Winged helix-like DNA-binding domain superfamily/Winged helix DNA-binding domain"/>
    <property type="match status" value="1"/>
</dbReference>
<gene>
    <name evidence="8" type="ORF">A3D47_00145</name>
</gene>
<reference evidence="8 9" key="1">
    <citation type="journal article" date="2016" name="Nat. Commun.">
        <title>Thousands of microbial genomes shed light on interconnected biogeochemical processes in an aquifer system.</title>
        <authorList>
            <person name="Anantharaman K."/>
            <person name="Brown C.T."/>
            <person name="Hug L.A."/>
            <person name="Sharon I."/>
            <person name="Castelle C.J."/>
            <person name="Probst A.J."/>
            <person name="Thomas B.C."/>
            <person name="Singh A."/>
            <person name="Wilkins M.J."/>
            <person name="Karaoz U."/>
            <person name="Brodie E.L."/>
            <person name="Williams K.H."/>
            <person name="Hubbard S.S."/>
            <person name="Banfield J.F."/>
        </authorList>
    </citation>
    <scope>NUCLEOTIDE SEQUENCE [LARGE SCALE GENOMIC DNA]</scope>
</reference>
<dbReference type="NCBIfam" id="TIGR02937">
    <property type="entry name" value="sigma70-ECF"/>
    <property type="match status" value="1"/>
</dbReference>
<dbReference type="PANTHER" id="PTHR43133">
    <property type="entry name" value="RNA POLYMERASE ECF-TYPE SIGMA FACTO"/>
    <property type="match status" value="1"/>
</dbReference>
<feature type="domain" description="RNA polymerase sigma factor 70 region 4 type 2" evidence="7">
    <location>
        <begin position="109"/>
        <end position="160"/>
    </location>
</feature>
<dbReference type="InterPro" id="IPR036388">
    <property type="entry name" value="WH-like_DNA-bd_sf"/>
</dbReference>
<dbReference type="Pfam" id="PF04542">
    <property type="entry name" value="Sigma70_r2"/>
    <property type="match status" value="1"/>
</dbReference>
<keyword evidence="2" id="KW-0805">Transcription regulation</keyword>
<evidence type="ECO:0000256" key="2">
    <source>
        <dbReference type="ARBA" id="ARBA00023015"/>
    </source>
</evidence>
<dbReference type="Proteomes" id="UP000178651">
    <property type="component" value="Unassembled WGS sequence"/>
</dbReference>
<sequence length="172" mass="20355">MEQNKNQPMLEAYEAYADDIYRHCYFRLYNKETARDIMQETFCRVWNYIREGKEIKNMRAFLYRVANNLIIDEIRKKKEGSLDTIMETGVTPEALIGEDDNEKRILGKEVLMLIEELDESHRIIIVMRFIDELSPKEIANILETSENSVSVRLHRGVQKLRELARNKNLSVE</sequence>
<accession>A0A1G1Z0K8</accession>
<dbReference type="GO" id="GO:0016987">
    <property type="term" value="F:sigma factor activity"/>
    <property type="evidence" value="ECO:0007669"/>
    <property type="project" value="UniProtKB-KW"/>
</dbReference>
<organism evidence="8 9">
    <name type="scientific">Candidatus Colwellbacteria bacterium RIFCSPHIGHO2_02_FULL_43_15</name>
    <dbReference type="NCBI Taxonomy" id="1797686"/>
    <lineage>
        <taxon>Bacteria</taxon>
        <taxon>Candidatus Colwelliibacteriota</taxon>
    </lineage>
</organism>
<keyword evidence="5" id="KW-0804">Transcription</keyword>
<protein>
    <recommendedName>
        <fullName evidence="10">RNA polymerase sigma factor</fullName>
    </recommendedName>
</protein>
<dbReference type="EMBL" id="MHIU01000001">
    <property type="protein sequence ID" value="OGY58173.1"/>
    <property type="molecule type" value="Genomic_DNA"/>
</dbReference>
<dbReference type="SUPFAM" id="SSF88946">
    <property type="entry name" value="Sigma2 domain of RNA polymerase sigma factors"/>
    <property type="match status" value="1"/>
</dbReference>
<dbReference type="InterPro" id="IPR013325">
    <property type="entry name" value="RNA_pol_sigma_r2"/>
</dbReference>
<evidence type="ECO:0000259" key="7">
    <source>
        <dbReference type="Pfam" id="PF08281"/>
    </source>
</evidence>
<dbReference type="SUPFAM" id="SSF88659">
    <property type="entry name" value="Sigma3 and sigma4 domains of RNA polymerase sigma factors"/>
    <property type="match status" value="1"/>
</dbReference>
<evidence type="ECO:0000256" key="5">
    <source>
        <dbReference type="ARBA" id="ARBA00023163"/>
    </source>
</evidence>
<proteinExistence type="inferred from homology"/>
<evidence type="ECO:0000256" key="3">
    <source>
        <dbReference type="ARBA" id="ARBA00023082"/>
    </source>
</evidence>
<comment type="caution">
    <text evidence="8">The sequence shown here is derived from an EMBL/GenBank/DDBJ whole genome shotgun (WGS) entry which is preliminary data.</text>
</comment>
<evidence type="ECO:0000313" key="9">
    <source>
        <dbReference type="Proteomes" id="UP000178651"/>
    </source>
</evidence>
<dbReference type="Gene3D" id="1.10.1740.10">
    <property type="match status" value="1"/>
</dbReference>
<keyword evidence="3" id="KW-0731">Sigma factor</keyword>
<dbReference type="InterPro" id="IPR007627">
    <property type="entry name" value="RNA_pol_sigma70_r2"/>
</dbReference>
<evidence type="ECO:0008006" key="10">
    <source>
        <dbReference type="Google" id="ProtNLM"/>
    </source>
</evidence>
<dbReference type="InterPro" id="IPR014284">
    <property type="entry name" value="RNA_pol_sigma-70_dom"/>
</dbReference>
<dbReference type="InterPro" id="IPR039425">
    <property type="entry name" value="RNA_pol_sigma-70-like"/>
</dbReference>
<name>A0A1G1Z0K8_9BACT</name>
<dbReference type="Pfam" id="PF08281">
    <property type="entry name" value="Sigma70_r4_2"/>
    <property type="match status" value="1"/>
</dbReference>
<dbReference type="GO" id="GO:0003677">
    <property type="term" value="F:DNA binding"/>
    <property type="evidence" value="ECO:0007669"/>
    <property type="project" value="UniProtKB-KW"/>
</dbReference>
<dbReference type="CDD" id="cd06171">
    <property type="entry name" value="Sigma70_r4"/>
    <property type="match status" value="1"/>
</dbReference>
<evidence type="ECO:0000256" key="1">
    <source>
        <dbReference type="ARBA" id="ARBA00010641"/>
    </source>
</evidence>
<dbReference type="InterPro" id="IPR013249">
    <property type="entry name" value="RNA_pol_sigma70_r4_t2"/>
</dbReference>
<keyword evidence="4" id="KW-0238">DNA-binding</keyword>
<evidence type="ECO:0000256" key="4">
    <source>
        <dbReference type="ARBA" id="ARBA00023125"/>
    </source>
</evidence>